<dbReference type="OrthoDB" id="4128307at2759"/>
<organism evidence="2 3">
    <name type="scientific">Exophiala sideris</name>
    <dbReference type="NCBI Taxonomy" id="1016849"/>
    <lineage>
        <taxon>Eukaryota</taxon>
        <taxon>Fungi</taxon>
        <taxon>Dikarya</taxon>
        <taxon>Ascomycota</taxon>
        <taxon>Pezizomycotina</taxon>
        <taxon>Eurotiomycetes</taxon>
        <taxon>Chaetothyriomycetidae</taxon>
        <taxon>Chaetothyriales</taxon>
        <taxon>Herpotrichiellaceae</taxon>
        <taxon>Exophiala</taxon>
    </lineage>
</organism>
<dbReference type="EMBL" id="KN846952">
    <property type="protein sequence ID" value="KIV83955.1"/>
    <property type="molecule type" value="Genomic_DNA"/>
</dbReference>
<feature type="compositionally biased region" description="Basic and acidic residues" evidence="1">
    <location>
        <begin position="160"/>
        <end position="180"/>
    </location>
</feature>
<gene>
    <name evidence="2" type="ORF">PV11_05935</name>
</gene>
<feature type="region of interest" description="Disordered" evidence="1">
    <location>
        <begin position="160"/>
        <end position="276"/>
    </location>
</feature>
<dbReference type="AlphaFoldDB" id="A0A0D1W5Q8"/>
<evidence type="ECO:0000256" key="1">
    <source>
        <dbReference type="SAM" id="MobiDB-lite"/>
    </source>
</evidence>
<dbReference type="Proteomes" id="UP000053599">
    <property type="component" value="Unassembled WGS sequence"/>
</dbReference>
<reference evidence="2 3" key="1">
    <citation type="submission" date="2015-01" db="EMBL/GenBank/DDBJ databases">
        <title>The Genome Sequence of Exophiala sideris CBS121828.</title>
        <authorList>
            <consortium name="The Broad Institute Genomics Platform"/>
            <person name="Cuomo C."/>
            <person name="de Hoog S."/>
            <person name="Gorbushina A."/>
            <person name="Stielow B."/>
            <person name="Teixiera M."/>
            <person name="Abouelleil A."/>
            <person name="Chapman S.B."/>
            <person name="Priest M."/>
            <person name="Young S.K."/>
            <person name="Wortman J."/>
            <person name="Nusbaum C."/>
            <person name="Birren B."/>
        </authorList>
    </citation>
    <scope>NUCLEOTIDE SEQUENCE [LARGE SCALE GENOMIC DNA]</scope>
    <source>
        <strain evidence="2 3">CBS 121828</strain>
    </source>
</reference>
<feature type="compositionally biased region" description="Polar residues" evidence="1">
    <location>
        <begin position="243"/>
        <end position="276"/>
    </location>
</feature>
<name>A0A0D1W5Q8_9EURO</name>
<sequence>MRGTAESQREPSIKELCNVLGMKPETERLFREDILTYLRLKFSDLPNTTNQALLPAPTDYLKSGGSHWFTRDAGLKYQWENAGHRSGITLFIKNVMKKQRRYDIDALHARLRKVHRAYKCPGCIIHPAAEKATETLADLDDPGYPIDLRYSSHVSDVGSIHHVESREGTPETVESGEKSNPDIINSNKRPRRGHDYHALSGAKRRKAPKSRVTDTISVAPTREFLLHRGPGMSKAEPSRLSKDSSPMQSAATTSSTLVSPEVQNQTKPQTVSSPENAVTSLRYRGKVWHFDSVAHKAKVLELILLQEEKEVESYPILAFSKGVRKAAPGSEDDDEGIGNADVVRDYFRFYTHFMNERFPGNEILLLENGVQPSA</sequence>
<proteinExistence type="predicted"/>
<protein>
    <submittedName>
        <fullName evidence="2">Uncharacterized protein</fullName>
    </submittedName>
</protein>
<evidence type="ECO:0000313" key="2">
    <source>
        <dbReference type="EMBL" id="KIV83955.1"/>
    </source>
</evidence>
<dbReference type="HOGENOM" id="CLU_758636_0_0_1"/>
<accession>A0A0D1W5Q8</accession>
<evidence type="ECO:0000313" key="3">
    <source>
        <dbReference type="Proteomes" id="UP000053599"/>
    </source>
</evidence>